<protein>
    <submittedName>
        <fullName evidence="2">C-type lectin domain-containing protein</fullName>
    </submittedName>
</protein>
<organism evidence="1 2">
    <name type="scientific">Rhabditophanes sp. KR3021</name>
    <dbReference type="NCBI Taxonomy" id="114890"/>
    <lineage>
        <taxon>Eukaryota</taxon>
        <taxon>Metazoa</taxon>
        <taxon>Ecdysozoa</taxon>
        <taxon>Nematoda</taxon>
        <taxon>Chromadorea</taxon>
        <taxon>Rhabditida</taxon>
        <taxon>Tylenchina</taxon>
        <taxon>Panagrolaimomorpha</taxon>
        <taxon>Strongyloidoidea</taxon>
        <taxon>Alloionematidae</taxon>
        <taxon>Rhabditophanes</taxon>
    </lineage>
</organism>
<accession>A0AC35TM73</accession>
<sequence>MQLRYFLIFVKVLLIHTEEETIFGSIDDFLGSRPQLDVPMFLVQKENRNIPYPNVMEGNSSYKPMTNGSNITTISSSTTKDPTARIVSFTKNIPITTSATVTTFPSITQEETSPPSIDQERSNSCIQQESSTPYIQQESFTPSIRLETSTPYLQQEKSTPFIRQDTSALSTTASIQKFKASSSTQKATTVSLAIPIVNPMTRNYTTEKINESIHKTTSLPPIFPPTTTSQKNDIESPNNQPPVNEFVNLFAKDEREDASPGMTIVNKMIFKHVPCLSNPMFTLANNRKCYYFVLRNIFTKDAIRHCQKFGGQIVRLRSRKDEFAVINLLISQKYTQRSTLLGGIECVDFNKCRFSFNKERININFVKSMFSLSQKMSNFPCTIMLNSKNGKWSCFDLESVTRSGLICEKTSP</sequence>
<reference evidence="2" key="1">
    <citation type="submission" date="2016-11" db="UniProtKB">
        <authorList>
            <consortium name="WormBaseParasite"/>
        </authorList>
    </citation>
    <scope>IDENTIFICATION</scope>
    <source>
        <strain evidence="2">KR3021</strain>
    </source>
</reference>
<evidence type="ECO:0000313" key="1">
    <source>
        <dbReference type="Proteomes" id="UP000095286"/>
    </source>
</evidence>
<evidence type="ECO:0000313" key="2">
    <source>
        <dbReference type="WBParaSite" id="RSKR_0000197250.1"/>
    </source>
</evidence>
<name>A0AC35TM73_9BILA</name>
<dbReference type="WBParaSite" id="RSKR_0000197250.1">
    <property type="protein sequence ID" value="RSKR_0000197250.1"/>
    <property type="gene ID" value="RSKR_0000197250"/>
</dbReference>
<dbReference type="Proteomes" id="UP000095286">
    <property type="component" value="Unplaced"/>
</dbReference>
<proteinExistence type="predicted"/>